<gene>
    <name evidence="3" type="ORF">F8M41_002974</name>
</gene>
<evidence type="ECO:0000256" key="1">
    <source>
        <dbReference type="SAM" id="MobiDB-lite"/>
    </source>
</evidence>
<evidence type="ECO:0000313" key="3">
    <source>
        <dbReference type="EMBL" id="KAF0446144.1"/>
    </source>
</evidence>
<dbReference type="Proteomes" id="UP000439903">
    <property type="component" value="Unassembled WGS sequence"/>
</dbReference>
<feature type="region of interest" description="Disordered" evidence="1">
    <location>
        <begin position="133"/>
        <end position="157"/>
    </location>
</feature>
<evidence type="ECO:0000256" key="2">
    <source>
        <dbReference type="SAM" id="SignalP"/>
    </source>
</evidence>
<dbReference type="EMBL" id="WTPW01001255">
    <property type="protein sequence ID" value="KAF0446144.1"/>
    <property type="molecule type" value="Genomic_DNA"/>
</dbReference>
<proteinExistence type="predicted"/>
<comment type="caution">
    <text evidence="3">The sequence shown here is derived from an EMBL/GenBank/DDBJ whole genome shotgun (WGS) entry which is preliminary data.</text>
</comment>
<reference evidence="3 4" key="1">
    <citation type="journal article" date="2019" name="Environ. Microbiol.">
        <title>At the nexus of three kingdoms: the genome of the mycorrhizal fungus Gigaspora margarita provides insights into plant, endobacterial and fungal interactions.</title>
        <authorList>
            <person name="Venice F."/>
            <person name="Ghignone S."/>
            <person name="Salvioli di Fossalunga A."/>
            <person name="Amselem J."/>
            <person name="Novero M."/>
            <person name="Xianan X."/>
            <person name="Sedzielewska Toro K."/>
            <person name="Morin E."/>
            <person name="Lipzen A."/>
            <person name="Grigoriev I.V."/>
            <person name="Henrissat B."/>
            <person name="Martin F.M."/>
            <person name="Bonfante P."/>
        </authorList>
    </citation>
    <scope>NUCLEOTIDE SEQUENCE [LARGE SCALE GENOMIC DNA]</scope>
    <source>
        <strain evidence="3 4">BEG34</strain>
    </source>
</reference>
<dbReference type="OrthoDB" id="2384680at2759"/>
<feature type="chain" id="PRO_5034979732" evidence="2">
    <location>
        <begin position="21"/>
        <end position="157"/>
    </location>
</feature>
<sequence>MKSLLKTLFITLAIISCVLAFPFEERNSKEIHVSAPGAGPWAVGSKQAISWWSNNIPSDSKVVAEIKCDDKVVWSGKEKCGTGTIYFKIGSDWDTKVKYYAYVYLEDDKSCYGKGGEFTLISSYGYGYGEKKEGYGEKKEGYGEKKKEGYGEKKEKY</sequence>
<dbReference type="AlphaFoldDB" id="A0A8H4A8T9"/>
<accession>A0A8H4A8T9</accession>
<keyword evidence="4" id="KW-1185">Reference proteome</keyword>
<keyword evidence="2" id="KW-0732">Signal</keyword>
<name>A0A8H4A8T9_GIGMA</name>
<organism evidence="3 4">
    <name type="scientific">Gigaspora margarita</name>
    <dbReference type="NCBI Taxonomy" id="4874"/>
    <lineage>
        <taxon>Eukaryota</taxon>
        <taxon>Fungi</taxon>
        <taxon>Fungi incertae sedis</taxon>
        <taxon>Mucoromycota</taxon>
        <taxon>Glomeromycotina</taxon>
        <taxon>Glomeromycetes</taxon>
        <taxon>Diversisporales</taxon>
        <taxon>Gigasporaceae</taxon>
        <taxon>Gigaspora</taxon>
    </lineage>
</organism>
<dbReference type="PROSITE" id="PS51257">
    <property type="entry name" value="PROKAR_LIPOPROTEIN"/>
    <property type="match status" value="1"/>
</dbReference>
<protein>
    <submittedName>
        <fullName evidence="3">Uncharacterized protein</fullName>
    </submittedName>
</protein>
<evidence type="ECO:0000313" key="4">
    <source>
        <dbReference type="Proteomes" id="UP000439903"/>
    </source>
</evidence>
<feature type="signal peptide" evidence="2">
    <location>
        <begin position="1"/>
        <end position="20"/>
    </location>
</feature>